<dbReference type="AlphaFoldDB" id="A0A926D6V7"/>
<dbReference type="SUPFAM" id="SSF50249">
    <property type="entry name" value="Nucleic acid-binding proteins"/>
    <property type="match status" value="1"/>
</dbReference>
<proteinExistence type="inferred from homology"/>
<dbReference type="InterPro" id="IPR012309">
    <property type="entry name" value="DNA_ligase_ATP-dep_C"/>
</dbReference>
<dbReference type="GO" id="GO:0003910">
    <property type="term" value="F:DNA ligase (ATP) activity"/>
    <property type="evidence" value="ECO:0007669"/>
    <property type="project" value="UniProtKB-EC"/>
</dbReference>
<dbReference type="Gene3D" id="2.40.50.140">
    <property type="entry name" value="Nucleic acid-binding proteins"/>
    <property type="match status" value="1"/>
</dbReference>
<dbReference type="InterPro" id="IPR012340">
    <property type="entry name" value="NA-bd_OB-fold"/>
</dbReference>
<keyword evidence="3 6" id="KW-0436">Ligase</keyword>
<evidence type="ECO:0000313" key="6">
    <source>
        <dbReference type="EMBL" id="MBC8532346.1"/>
    </source>
</evidence>
<dbReference type="Proteomes" id="UP000623172">
    <property type="component" value="Unassembled WGS sequence"/>
</dbReference>
<dbReference type="PROSITE" id="PS50160">
    <property type="entry name" value="DNA_LIGASE_A3"/>
    <property type="match status" value="1"/>
</dbReference>
<dbReference type="GO" id="GO:0006281">
    <property type="term" value="P:DNA repair"/>
    <property type="evidence" value="ECO:0007669"/>
    <property type="project" value="InterPro"/>
</dbReference>
<protein>
    <recommendedName>
        <fullName evidence="2">DNA ligase (ATP)</fullName>
        <ecNumber evidence="2">6.5.1.1</ecNumber>
    </recommendedName>
</protein>
<dbReference type="PROSITE" id="PS00697">
    <property type="entry name" value="DNA_LIGASE_A1"/>
    <property type="match status" value="1"/>
</dbReference>
<dbReference type="GO" id="GO:0006310">
    <property type="term" value="P:DNA recombination"/>
    <property type="evidence" value="ECO:0007669"/>
    <property type="project" value="InterPro"/>
</dbReference>
<reference evidence="6" key="1">
    <citation type="submission" date="2020-08" db="EMBL/GenBank/DDBJ databases">
        <title>Genome public.</title>
        <authorList>
            <person name="Liu C."/>
            <person name="Sun Q."/>
        </authorList>
    </citation>
    <scope>NUCLEOTIDE SEQUENCE</scope>
    <source>
        <strain evidence="6">NSJ-53</strain>
    </source>
</reference>
<evidence type="ECO:0000313" key="7">
    <source>
        <dbReference type="Proteomes" id="UP000623172"/>
    </source>
</evidence>
<accession>A0A926D6V7</accession>
<keyword evidence="7" id="KW-1185">Reference proteome</keyword>
<dbReference type="EC" id="6.5.1.1" evidence="2"/>
<evidence type="ECO:0000256" key="3">
    <source>
        <dbReference type="ARBA" id="ARBA00022598"/>
    </source>
</evidence>
<sequence length="306" mass="34690">MEPIKPMEPVITEKAFDDGNHVFQIKWDGVRGLTLVDDGVHIYNRHLRDKTRQYPDLIQMLAGLPKGTLLDGEIVALDDSGRPSFPQVMARDALSSGPKIQQAVRRNPVMYMVFDVLYWKGENVMALPWNQRDEILQGILEPFAGSPVQKVDSFIGEGVSLFQAVCKNNLEGIVAKRMDSPYLSGQKSELWRKIKCWRTLTAPVLGYLENEGRLRSLILGLQEDDRWNYIGNAYSGLDQKSAQALHLYLCNLSPLPSPFSVSPPLDKPHYVASQLLAEVRYAEWSREGRLRHPTILRILEDNHVQA</sequence>
<dbReference type="SUPFAM" id="SSF56091">
    <property type="entry name" value="DNA ligase/mRNA capping enzyme, catalytic domain"/>
    <property type="match status" value="1"/>
</dbReference>
<gene>
    <name evidence="6" type="ORF">H8696_10880</name>
</gene>
<dbReference type="PANTHER" id="PTHR45674">
    <property type="entry name" value="DNA LIGASE 1/3 FAMILY MEMBER"/>
    <property type="match status" value="1"/>
</dbReference>
<dbReference type="InterPro" id="IPR016059">
    <property type="entry name" value="DNA_ligase_ATP-dep_CS"/>
</dbReference>
<comment type="caution">
    <text evidence="6">The sequence shown here is derived from an EMBL/GenBank/DDBJ whole genome shotgun (WGS) entry which is preliminary data.</text>
</comment>
<dbReference type="PANTHER" id="PTHR45674:SF4">
    <property type="entry name" value="DNA LIGASE 1"/>
    <property type="match status" value="1"/>
</dbReference>
<dbReference type="Gene3D" id="3.30.470.30">
    <property type="entry name" value="DNA ligase/mRNA capping enzyme"/>
    <property type="match status" value="1"/>
</dbReference>
<evidence type="ECO:0000259" key="5">
    <source>
        <dbReference type="PROSITE" id="PS50160"/>
    </source>
</evidence>
<name>A0A926D6V7_9FIRM</name>
<dbReference type="InterPro" id="IPR012310">
    <property type="entry name" value="DNA_ligase_ATP-dep_cent"/>
</dbReference>
<comment type="similarity">
    <text evidence="1">Belongs to the ATP-dependent DNA ligase family.</text>
</comment>
<evidence type="ECO:0000256" key="1">
    <source>
        <dbReference type="ARBA" id="ARBA00007572"/>
    </source>
</evidence>
<organism evidence="6 7">
    <name type="scientific">Gehongia tenuis</name>
    <dbReference type="NCBI Taxonomy" id="2763655"/>
    <lineage>
        <taxon>Bacteria</taxon>
        <taxon>Bacillati</taxon>
        <taxon>Bacillota</taxon>
        <taxon>Clostridia</taxon>
        <taxon>Christensenellales</taxon>
        <taxon>Christensenellaceae</taxon>
        <taxon>Gehongia</taxon>
    </lineage>
</organism>
<dbReference type="GO" id="GO:0005524">
    <property type="term" value="F:ATP binding"/>
    <property type="evidence" value="ECO:0007669"/>
    <property type="project" value="InterPro"/>
</dbReference>
<evidence type="ECO:0000256" key="4">
    <source>
        <dbReference type="ARBA" id="ARBA00034003"/>
    </source>
</evidence>
<evidence type="ECO:0000256" key="2">
    <source>
        <dbReference type="ARBA" id="ARBA00012727"/>
    </source>
</evidence>
<dbReference type="Gene3D" id="3.30.1490.70">
    <property type="match status" value="1"/>
</dbReference>
<dbReference type="Pfam" id="PF01068">
    <property type="entry name" value="DNA_ligase_A_M"/>
    <property type="match status" value="1"/>
</dbReference>
<dbReference type="EMBL" id="JACRSR010000007">
    <property type="protein sequence ID" value="MBC8532346.1"/>
    <property type="molecule type" value="Genomic_DNA"/>
</dbReference>
<dbReference type="RefSeq" id="WP_249317465.1">
    <property type="nucleotide sequence ID" value="NZ_JACRSR010000007.1"/>
</dbReference>
<comment type="catalytic activity">
    <reaction evidence="4">
        <text>ATP + (deoxyribonucleotide)n-3'-hydroxyl + 5'-phospho-(deoxyribonucleotide)m = (deoxyribonucleotide)n+m + AMP + diphosphate.</text>
        <dbReference type="EC" id="6.5.1.1"/>
    </reaction>
</comment>
<dbReference type="CDD" id="cd07971">
    <property type="entry name" value="OBF_DNA_ligase_LigD"/>
    <property type="match status" value="1"/>
</dbReference>
<dbReference type="Pfam" id="PF04679">
    <property type="entry name" value="DNA_ligase_A_C"/>
    <property type="match status" value="1"/>
</dbReference>
<dbReference type="CDD" id="cd07906">
    <property type="entry name" value="Adenylation_DNA_ligase_LigD_LigC"/>
    <property type="match status" value="1"/>
</dbReference>
<dbReference type="InterPro" id="IPR050191">
    <property type="entry name" value="ATP-dep_DNA_ligase"/>
</dbReference>
<feature type="domain" description="ATP-dependent DNA ligase family profile" evidence="5">
    <location>
        <begin position="102"/>
        <end position="195"/>
    </location>
</feature>